<keyword evidence="11 20" id="KW-0067">ATP-binding</keyword>
<dbReference type="AlphaFoldDB" id="A0A6P4Z6U7"/>
<evidence type="ECO:0000256" key="3">
    <source>
        <dbReference type="ARBA" id="ARBA00012958"/>
    </source>
</evidence>
<keyword evidence="8 20" id="KW-0547">Nucleotide-binding</keyword>
<dbReference type="PANTHER" id="PTHR13101:SF1">
    <property type="entry name" value="PHOSPHOMEVALONATE KINASE"/>
    <property type="match status" value="1"/>
</dbReference>
<dbReference type="GO" id="GO:0004631">
    <property type="term" value="F:phosphomevalonate kinase activity"/>
    <property type="evidence" value="ECO:0007669"/>
    <property type="project" value="UniProtKB-EC"/>
</dbReference>
<keyword evidence="6" id="KW-0153">Cholesterol metabolism</keyword>
<comment type="catalytic activity">
    <reaction evidence="18">
        <text>(R)-5-phosphomevalonate + ATP = (R)-5-diphosphomevalonate + ADP</text>
        <dbReference type="Rhea" id="RHEA:16341"/>
        <dbReference type="ChEBI" id="CHEBI:30616"/>
        <dbReference type="ChEBI" id="CHEBI:57557"/>
        <dbReference type="ChEBI" id="CHEBI:58146"/>
        <dbReference type="ChEBI" id="CHEBI:456216"/>
        <dbReference type="EC" id="2.7.4.2"/>
    </reaction>
    <physiologicalReaction direction="left-to-right" evidence="18">
        <dbReference type="Rhea" id="RHEA:16342"/>
    </physiologicalReaction>
    <physiologicalReaction direction="right-to-left" evidence="18">
        <dbReference type="Rhea" id="RHEA:16343"/>
    </physiologicalReaction>
</comment>
<dbReference type="GO" id="GO:0005524">
    <property type="term" value="F:ATP binding"/>
    <property type="evidence" value="ECO:0007669"/>
    <property type="project" value="UniProtKB-KW"/>
</dbReference>
<comment type="pathway">
    <text evidence="2">Isoprenoid biosynthesis; isopentenyl diphosphate biosynthesis via mevalonate pathway; isopentenyl diphosphate from (R)-mevalonate: step 2/3.</text>
</comment>
<feature type="binding site" evidence="20">
    <location>
        <position position="183"/>
    </location>
    <ligand>
        <name>ATP</name>
        <dbReference type="ChEBI" id="CHEBI:30616"/>
    </ligand>
</feature>
<evidence type="ECO:0000256" key="11">
    <source>
        <dbReference type="ARBA" id="ARBA00022840"/>
    </source>
</evidence>
<organism evidence="21 22">
    <name type="scientific">Branchiostoma belcheri</name>
    <name type="common">Amphioxus</name>
    <dbReference type="NCBI Taxonomy" id="7741"/>
    <lineage>
        <taxon>Eukaryota</taxon>
        <taxon>Metazoa</taxon>
        <taxon>Chordata</taxon>
        <taxon>Cephalochordata</taxon>
        <taxon>Leptocardii</taxon>
        <taxon>Amphioxiformes</taxon>
        <taxon>Branchiostomatidae</taxon>
        <taxon>Branchiostoma</taxon>
    </lineage>
</organism>
<reference evidence="22" key="1">
    <citation type="submission" date="2025-08" db="UniProtKB">
        <authorList>
            <consortium name="RefSeq"/>
        </authorList>
    </citation>
    <scope>IDENTIFICATION</scope>
    <source>
        <tissue evidence="22">Gonad</tissue>
    </source>
</reference>
<dbReference type="GO" id="GO:0019287">
    <property type="term" value="P:isopentenyl diphosphate biosynthetic process, mevalonate pathway"/>
    <property type="evidence" value="ECO:0007669"/>
    <property type="project" value="UniProtKB-UniPathway"/>
</dbReference>
<evidence type="ECO:0000313" key="22">
    <source>
        <dbReference type="RefSeq" id="XP_019626777.1"/>
    </source>
</evidence>
<dbReference type="Pfam" id="PF04275">
    <property type="entry name" value="P-mevalo_kinase"/>
    <property type="match status" value="1"/>
</dbReference>
<evidence type="ECO:0000256" key="7">
    <source>
        <dbReference type="ARBA" id="ARBA00022679"/>
    </source>
</evidence>
<evidence type="ECO:0000256" key="1">
    <source>
        <dbReference type="ARBA" id="ARBA00004514"/>
    </source>
</evidence>
<keyword evidence="12" id="KW-0752">Steroid biosynthesis</keyword>
<dbReference type="UniPathway" id="UPA00057">
    <property type="reaction ID" value="UER00099"/>
</dbReference>
<dbReference type="PANTHER" id="PTHR13101">
    <property type="entry name" value="PHOSPHOMEVALONATE KINASE"/>
    <property type="match status" value="1"/>
</dbReference>
<feature type="binding site" evidence="20">
    <location>
        <begin position="18"/>
        <end position="24"/>
    </location>
    <ligand>
        <name>ATP</name>
        <dbReference type="ChEBI" id="CHEBI:30616"/>
    </ligand>
</feature>
<evidence type="ECO:0000256" key="20">
    <source>
        <dbReference type="PIRSR" id="PIRSR036639-1"/>
    </source>
</evidence>
<evidence type="ECO:0000256" key="13">
    <source>
        <dbReference type="ARBA" id="ARBA00023011"/>
    </source>
</evidence>
<evidence type="ECO:0000256" key="2">
    <source>
        <dbReference type="ARBA" id="ARBA00005017"/>
    </source>
</evidence>
<comment type="function">
    <text evidence="19">Catalyzes the reversible ATP-dependent phosphorylation of mevalonate 5-phosphate to produce mevalonate diphosphate and ADP, a key step in the mevalonic acid mediated biosynthesis of isopentenyl diphosphate and other polyisoprenoid metabolites.</text>
</comment>
<evidence type="ECO:0000256" key="16">
    <source>
        <dbReference type="ARBA" id="ARBA00023221"/>
    </source>
</evidence>
<keyword evidence="21" id="KW-1185">Reference proteome</keyword>
<evidence type="ECO:0000256" key="8">
    <source>
        <dbReference type="ARBA" id="ARBA00022741"/>
    </source>
</evidence>
<keyword evidence="9" id="KW-0418">Kinase</keyword>
<keyword evidence="15" id="KW-1207">Sterol metabolism</keyword>
<keyword evidence="13" id="KW-0756">Sterol biosynthesis</keyword>
<proteinExistence type="predicted"/>
<dbReference type="RefSeq" id="XP_019626777.1">
    <property type="nucleotide sequence ID" value="XM_019771218.1"/>
</dbReference>
<gene>
    <name evidence="22" type="primary">LOC109471837</name>
</gene>
<dbReference type="Gene3D" id="3.40.50.300">
    <property type="entry name" value="P-loop containing nucleotide triphosphate hydrolases"/>
    <property type="match status" value="1"/>
</dbReference>
<evidence type="ECO:0000256" key="15">
    <source>
        <dbReference type="ARBA" id="ARBA00023166"/>
    </source>
</evidence>
<keyword evidence="4" id="KW-0963">Cytoplasm</keyword>
<dbReference type="InterPro" id="IPR005919">
    <property type="entry name" value="Pmev_kin_anim"/>
</dbReference>
<dbReference type="GeneID" id="109471837"/>
<dbReference type="NCBIfam" id="TIGR01223">
    <property type="entry name" value="Pmev_kin_anim"/>
    <property type="match status" value="1"/>
</dbReference>
<feature type="binding site" evidence="20">
    <location>
        <position position="173"/>
    </location>
    <ligand>
        <name>substrate</name>
    </ligand>
</feature>
<evidence type="ECO:0000256" key="12">
    <source>
        <dbReference type="ARBA" id="ARBA00022955"/>
    </source>
</evidence>
<evidence type="ECO:0000256" key="5">
    <source>
        <dbReference type="ARBA" id="ARBA00022516"/>
    </source>
</evidence>
<dbReference type="InterPro" id="IPR027417">
    <property type="entry name" value="P-loop_NTPase"/>
</dbReference>
<comment type="subcellular location">
    <subcellularLocation>
        <location evidence="1">Cytoplasm</location>
        <location evidence="1">Cytosol</location>
    </subcellularLocation>
</comment>
<dbReference type="EC" id="2.7.4.2" evidence="3"/>
<keyword evidence="10" id="KW-0152">Cholesterol biosynthesis</keyword>
<evidence type="ECO:0000256" key="19">
    <source>
        <dbReference type="ARBA" id="ARBA00057619"/>
    </source>
</evidence>
<evidence type="ECO:0000256" key="14">
    <source>
        <dbReference type="ARBA" id="ARBA00023098"/>
    </source>
</evidence>
<sequence>MADVNAEVPCAVVIFSGKRKSGKDFVTDLLQRRVGEDNCELMRLSGPLKSQYAKEHDLNLQRLLDASEYKETYRLDMIRWGEERRNQDPGYFCRLATRCPGAQKPVWIITDARRKTDIQYFREKYATRAISVRVEAQEEVRRKRGWVFTSGVDDAESECDLDLGVTWDVVITNNGEHAELMEQLDKLVYTIREKQSKQ</sequence>
<keyword evidence="7" id="KW-0808">Transferase</keyword>
<evidence type="ECO:0000256" key="18">
    <source>
        <dbReference type="ARBA" id="ARBA00051752"/>
    </source>
</evidence>
<dbReference type="KEGG" id="bbel:109471837"/>
<protein>
    <recommendedName>
        <fullName evidence="17">Phosphomevalonate kinase</fullName>
        <ecNumber evidence="3">2.7.4.2</ecNumber>
    </recommendedName>
</protein>
<dbReference type="OrthoDB" id="2401875at2759"/>
<evidence type="ECO:0000256" key="9">
    <source>
        <dbReference type="ARBA" id="ARBA00022777"/>
    </source>
</evidence>
<keyword evidence="5" id="KW-0444">Lipid biosynthesis</keyword>
<dbReference type="PIRSF" id="PIRSF036639">
    <property type="entry name" value="PMK_anim"/>
    <property type="match status" value="1"/>
</dbReference>
<feature type="binding site" evidence="20">
    <location>
        <position position="144"/>
    </location>
    <ligand>
        <name>ATP</name>
        <dbReference type="ChEBI" id="CHEBI:30616"/>
    </ligand>
</feature>
<keyword evidence="16" id="KW-0753">Steroid metabolism</keyword>
<accession>A0A6P4Z6U7</accession>
<evidence type="ECO:0000256" key="10">
    <source>
        <dbReference type="ARBA" id="ARBA00022778"/>
    </source>
</evidence>
<evidence type="ECO:0000256" key="6">
    <source>
        <dbReference type="ARBA" id="ARBA00022548"/>
    </source>
</evidence>
<dbReference type="GO" id="GO:0005829">
    <property type="term" value="C:cytosol"/>
    <property type="evidence" value="ECO:0007669"/>
    <property type="project" value="UniProtKB-SubCell"/>
</dbReference>
<name>A0A6P4Z6U7_BRABE</name>
<dbReference type="Proteomes" id="UP000515135">
    <property type="component" value="Unplaced"/>
</dbReference>
<keyword evidence="14" id="KW-0443">Lipid metabolism</keyword>
<evidence type="ECO:0000256" key="17">
    <source>
        <dbReference type="ARBA" id="ARBA00034549"/>
    </source>
</evidence>
<evidence type="ECO:0000313" key="21">
    <source>
        <dbReference type="Proteomes" id="UP000515135"/>
    </source>
</evidence>
<dbReference type="FunFam" id="3.40.50.300:FF:001026">
    <property type="entry name" value="Phosphomevalonate kinase"/>
    <property type="match status" value="1"/>
</dbReference>
<dbReference type="GO" id="GO:0006695">
    <property type="term" value="P:cholesterol biosynthetic process"/>
    <property type="evidence" value="ECO:0007669"/>
    <property type="project" value="UniProtKB-KW"/>
</dbReference>
<evidence type="ECO:0000256" key="4">
    <source>
        <dbReference type="ARBA" id="ARBA00022490"/>
    </source>
</evidence>